<keyword evidence="4 13" id="KW-0645">Protease</keyword>
<protein>
    <recommendedName>
        <fullName evidence="13">Metalloprotease TIKI homolog</fullName>
        <ecNumber evidence="13">3.4.-.-</ecNumber>
    </recommendedName>
</protein>
<organism evidence="14 15">
    <name type="scientific">Tegillarca granosa</name>
    <name type="common">Malaysian cockle</name>
    <name type="synonym">Anadara granosa</name>
    <dbReference type="NCBI Taxonomy" id="220873"/>
    <lineage>
        <taxon>Eukaryota</taxon>
        <taxon>Metazoa</taxon>
        <taxon>Spiralia</taxon>
        <taxon>Lophotrochozoa</taxon>
        <taxon>Mollusca</taxon>
        <taxon>Bivalvia</taxon>
        <taxon>Autobranchia</taxon>
        <taxon>Pteriomorphia</taxon>
        <taxon>Arcoida</taxon>
        <taxon>Arcoidea</taxon>
        <taxon>Arcidae</taxon>
        <taxon>Tegillarca</taxon>
    </lineage>
</organism>
<keyword evidence="13" id="KW-1003">Cell membrane</keyword>
<dbReference type="Pfam" id="PF01963">
    <property type="entry name" value="TraB_PrgY_gumN"/>
    <property type="match status" value="1"/>
</dbReference>
<keyword evidence="15" id="KW-1185">Reference proteome</keyword>
<gene>
    <name evidence="14" type="ORF">KUTeg_017099</name>
</gene>
<comment type="function">
    <text evidence="13">Metalloprotease that acts as a negative regulator of the Wnt signaling pathway.</text>
</comment>
<dbReference type="EMBL" id="JARBDR010000813">
    <property type="protein sequence ID" value="KAJ8306554.1"/>
    <property type="molecule type" value="Genomic_DNA"/>
</dbReference>
<evidence type="ECO:0000256" key="6">
    <source>
        <dbReference type="ARBA" id="ARBA00022723"/>
    </source>
</evidence>
<comment type="subcellular location">
    <subcellularLocation>
        <location evidence="13">Cell membrane</location>
        <topology evidence="13">Single-pass type I membrane protein</topology>
    </subcellularLocation>
    <subcellularLocation>
        <location evidence="2">Membrane</location>
        <topology evidence="2">Single-pass type I membrane protein</topology>
    </subcellularLocation>
</comment>
<evidence type="ECO:0000256" key="5">
    <source>
        <dbReference type="ARBA" id="ARBA00022692"/>
    </source>
</evidence>
<evidence type="ECO:0000256" key="2">
    <source>
        <dbReference type="ARBA" id="ARBA00004479"/>
    </source>
</evidence>
<evidence type="ECO:0000256" key="13">
    <source>
        <dbReference type="RuleBase" id="RU369069"/>
    </source>
</evidence>
<comment type="caution">
    <text evidence="14">The sequence shown here is derived from an EMBL/GenBank/DDBJ whole genome shotgun (WGS) entry which is preliminary data.</text>
</comment>
<comment type="cofactor">
    <cofactor evidence="13">
        <name>Mn(2+)</name>
        <dbReference type="ChEBI" id="CHEBI:29035"/>
    </cofactor>
    <cofactor evidence="13">
        <name>Co(2+)</name>
        <dbReference type="ChEBI" id="CHEBI:48828"/>
    </cofactor>
    <text evidence="13">Divalent metal cations. Mn(2+) or Co(2+).</text>
</comment>
<keyword evidence="6 13" id="KW-0479">Metal-binding</keyword>
<keyword evidence="7 13" id="KW-0732">Signal</keyword>
<evidence type="ECO:0000256" key="12">
    <source>
        <dbReference type="ARBA" id="ARBA00023180"/>
    </source>
</evidence>
<keyword evidence="11" id="KW-0472">Membrane</keyword>
<keyword evidence="12" id="KW-0325">Glycoprotein</keyword>
<evidence type="ECO:0000256" key="7">
    <source>
        <dbReference type="ARBA" id="ARBA00022729"/>
    </source>
</evidence>
<keyword evidence="8 13" id="KW-0378">Hydrolase</keyword>
<name>A0ABQ9ENM7_TEGGR</name>
<keyword evidence="5" id="KW-0812">Transmembrane</keyword>
<comment type="similarity">
    <text evidence="3 13">Belongs to the TIKI family.</text>
</comment>
<evidence type="ECO:0000256" key="3">
    <source>
        <dbReference type="ARBA" id="ARBA00008261"/>
    </source>
</evidence>
<evidence type="ECO:0000256" key="9">
    <source>
        <dbReference type="ARBA" id="ARBA00022989"/>
    </source>
</evidence>
<evidence type="ECO:0000256" key="1">
    <source>
        <dbReference type="ARBA" id="ARBA00001941"/>
    </source>
</evidence>
<comment type="cofactor">
    <cofactor evidence="1">
        <name>Co(2+)</name>
        <dbReference type="ChEBI" id="CHEBI:48828"/>
    </cofactor>
</comment>
<evidence type="ECO:0000256" key="10">
    <source>
        <dbReference type="ARBA" id="ARBA00023049"/>
    </source>
</evidence>
<dbReference type="PANTHER" id="PTHR31120">
    <property type="entry name" value="METALLOPROTEASE TIKI"/>
    <property type="match status" value="1"/>
</dbReference>
<dbReference type="EC" id="3.4.-.-" evidence="13"/>
<evidence type="ECO:0000313" key="15">
    <source>
        <dbReference type="Proteomes" id="UP001217089"/>
    </source>
</evidence>
<evidence type="ECO:0000256" key="4">
    <source>
        <dbReference type="ARBA" id="ARBA00022670"/>
    </source>
</evidence>
<keyword evidence="10 13" id="KW-0482">Metalloprotease</keyword>
<dbReference type="Proteomes" id="UP001217089">
    <property type="component" value="Unassembled WGS sequence"/>
</dbReference>
<dbReference type="InterPro" id="IPR002816">
    <property type="entry name" value="TraB/PrgY/GumN_fam"/>
</dbReference>
<keyword evidence="13" id="KW-0879">Wnt signaling pathway</keyword>
<dbReference type="CDD" id="cd14789">
    <property type="entry name" value="Tiki"/>
    <property type="match status" value="1"/>
</dbReference>
<dbReference type="PANTHER" id="PTHR31120:SF6">
    <property type="entry name" value="METALLOPROTEASE TIKI HOMOLOG"/>
    <property type="match status" value="1"/>
</dbReference>
<evidence type="ECO:0000256" key="11">
    <source>
        <dbReference type="ARBA" id="ARBA00023136"/>
    </source>
</evidence>
<dbReference type="InterPro" id="IPR040230">
    <property type="entry name" value="TIKI1/2-like"/>
</dbReference>
<evidence type="ECO:0000313" key="14">
    <source>
        <dbReference type="EMBL" id="KAJ8306554.1"/>
    </source>
</evidence>
<evidence type="ECO:0000256" key="8">
    <source>
        <dbReference type="ARBA" id="ARBA00022801"/>
    </source>
</evidence>
<proteinExistence type="inferred from homology"/>
<reference evidence="14 15" key="1">
    <citation type="submission" date="2022-12" db="EMBL/GenBank/DDBJ databases">
        <title>Chromosome-level genome of Tegillarca granosa.</title>
        <authorList>
            <person name="Kim J."/>
        </authorList>
    </citation>
    <scope>NUCLEOTIDE SEQUENCE [LARGE SCALE GENOMIC DNA]</scope>
    <source>
        <strain evidence="14">Teg-2019</strain>
        <tissue evidence="14">Adductor muscle</tissue>
    </source>
</reference>
<keyword evidence="9" id="KW-1133">Transmembrane helix</keyword>
<sequence length="381" mass="44658">MAKMNHDVLFIVVDFYFTNVVVISGKLEKYQNMKYNMALKVIDFTNMKIRDSRLMPEELNSFLWKLDRNPPSYFFGTIHVPYSRVWDYIPENTKLAFEYAEYVFFELDLTDPYTVSALANCQLLPPGEHLANLLPHDIYIRLKRHLEYVKVMMPDWMTADQKDRGLYAEFLFNAIAGDWERKRTSMGDVNENDIKTRGIPVLDLYLAQEAERIGKVTGAVERVEEQCVPLNELNFSQVLFALNQTLWQHEISRSNKHGMRYSTDDLVDHYNCGDLNDVIFNHDTAQVPNLVNNSLPPQDLRTAKLIDDYFRMELIDKRNQRMADRVTNLLKAHPRKSFFFAFGADVSIFLRKIAYIRKSLFFILIMKYPKESDPGQSVPRY</sequence>
<accession>A0ABQ9ENM7</accession>